<dbReference type="PANTHER" id="PTHR23117:SF13">
    <property type="entry name" value="GUANYLATE KINASE"/>
    <property type="match status" value="1"/>
</dbReference>
<evidence type="ECO:0000256" key="12">
    <source>
        <dbReference type="ARBA" id="ARBA00048594"/>
    </source>
</evidence>
<dbReference type="SMART" id="SM00072">
    <property type="entry name" value="GuKc"/>
    <property type="match status" value="1"/>
</dbReference>
<dbReference type="OrthoDB" id="9808150at2"/>
<name>F5RCC1_METUF</name>
<dbReference type="GO" id="GO:0005829">
    <property type="term" value="C:cytosol"/>
    <property type="evidence" value="ECO:0007669"/>
    <property type="project" value="TreeGrafter"/>
</dbReference>
<feature type="domain" description="Guanylate kinase-like" evidence="14">
    <location>
        <begin position="5"/>
        <end position="183"/>
    </location>
</feature>
<keyword evidence="8 13" id="KW-0547">Nucleotide-binding</keyword>
<dbReference type="EC" id="2.7.4.8" evidence="4 13"/>
<evidence type="ECO:0000256" key="9">
    <source>
        <dbReference type="ARBA" id="ARBA00022777"/>
    </source>
</evidence>
<dbReference type="InterPro" id="IPR008145">
    <property type="entry name" value="GK/Ca_channel_bsu"/>
</dbReference>
<dbReference type="eggNOG" id="COG0194">
    <property type="taxonomic scope" value="Bacteria"/>
</dbReference>
<evidence type="ECO:0000256" key="2">
    <source>
        <dbReference type="ARBA" id="ARBA00004496"/>
    </source>
</evidence>
<dbReference type="InterPro" id="IPR027417">
    <property type="entry name" value="P-loop_NTPase"/>
</dbReference>
<proteinExistence type="inferred from homology"/>
<dbReference type="PROSITE" id="PS50052">
    <property type="entry name" value="GUANYLATE_KINASE_2"/>
    <property type="match status" value="1"/>
</dbReference>
<evidence type="ECO:0000256" key="8">
    <source>
        <dbReference type="ARBA" id="ARBA00022741"/>
    </source>
</evidence>
<keyword evidence="6 13" id="KW-0963">Cytoplasm</keyword>
<comment type="catalytic activity">
    <reaction evidence="12 13">
        <text>GMP + ATP = GDP + ADP</text>
        <dbReference type="Rhea" id="RHEA:20780"/>
        <dbReference type="ChEBI" id="CHEBI:30616"/>
        <dbReference type="ChEBI" id="CHEBI:58115"/>
        <dbReference type="ChEBI" id="CHEBI:58189"/>
        <dbReference type="ChEBI" id="CHEBI:456216"/>
        <dbReference type="EC" id="2.7.4.8"/>
    </reaction>
</comment>
<comment type="similarity">
    <text evidence="3 13">Belongs to the guanylate kinase family.</text>
</comment>
<evidence type="ECO:0000256" key="11">
    <source>
        <dbReference type="ARBA" id="ARBA00030128"/>
    </source>
</evidence>
<evidence type="ECO:0000256" key="13">
    <source>
        <dbReference type="HAMAP-Rule" id="MF_00328"/>
    </source>
</evidence>
<dbReference type="NCBIfam" id="TIGR03263">
    <property type="entry name" value="guanyl_kin"/>
    <property type="match status" value="1"/>
</dbReference>
<dbReference type="Proteomes" id="UP000005019">
    <property type="component" value="Unassembled WGS sequence"/>
</dbReference>
<evidence type="ECO:0000256" key="4">
    <source>
        <dbReference type="ARBA" id="ARBA00012961"/>
    </source>
</evidence>
<dbReference type="InterPro" id="IPR008144">
    <property type="entry name" value="Guanylate_kin-like_dom"/>
</dbReference>
<gene>
    <name evidence="13" type="primary">gmk</name>
    <name evidence="15" type="ORF">METUNv1_01925</name>
</gene>
<sequence>MNSRGVLFIVSAPSGAGKTTLVRGLLEREPQIGLSISHTTRAPRPGEVDGVAYHFISVERFEAMREAGDFLEWAHVHGNFYGTSRRWLDERLNAGHDVLLEIDWQGAQQVRAQFPEAVSLFVLPPSFEALAQRLTGRGSDAPEVIERRLAAAREEIGHLREFDFVIINNILSQALDEMVAVARAARLLRSSQMSRNPEFFKSLGVN</sequence>
<keyword evidence="9 13" id="KW-0418">Kinase</keyword>
<organism evidence="15 16">
    <name type="scientific">Methyloversatilis universalis (strain ATCC BAA-1314 / DSM 25237 / JCM 13912 / CCUG 52030 / FAM5)</name>
    <dbReference type="NCBI Taxonomy" id="1000565"/>
    <lineage>
        <taxon>Bacteria</taxon>
        <taxon>Pseudomonadati</taxon>
        <taxon>Pseudomonadota</taxon>
        <taxon>Betaproteobacteria</taxon>
        <taxon>Nitrosomonadales</taxon>
        <taxon>Sterolibacteriaceae</taxon>
        <taxon>Methyloversatilis</taxon>
    </lineage>
</organism>
<evidence type="ECO:0000256" key="6">
    <source>
        <dbReference type="ARBA" id="ARBA00022490"/>
    </source>
</evidence>
<comment type="function">
    <text evidence="1 13">Essential for recycling GMP and indirectly, cGMP.</text>
</comment>
<dbReference type="AlphaFoldDB" id="F5RCC1"/>
<dbReference type="Pfam" id="PF00625">
    <property type="entry name" value="Guanylate_kin"/>
    <property type="match status" value="1"/>
</dbReference>
<keyword evidence="10 13" id="KW-0067">ATP-binding</keyword>
<dbReference type="PANTHER" id="PTHR23117">
    <property type="entry name" value="GUANYLATE KINASE-RELATED"/>
    <property type="match status" value="1"/>
</dbReference>
<protein>
    <recommendedName>
        <fullName evidence="5 13">Guanylate kinase</fullName>
        <ecNumber evidence="4 13">2.7.4.8</ecNumber>
    </recommendedName>
    <alternativeName>
        <fullName evidence="11 13">GMP kinase</fullName>
    </alternativeName>
</protein>
<comment type="subcellular location">
    <subcellularLocation>
        <location evidence="2 13">Cytoplasm</location>
    </subcellularLocation>
</comment>
<comment type="caution">
    <text evidence="15">The sequence shown here is derived from an EMBL/GenBank/DDBJ whole genome shotgun (WGS) entry which is preliminary data.</text>
</comment>
<accession>F5RCC1</accession>
<dbReference type="EMBL" id="AFHG01000048">
    <property type="protein sequence ID" value="EGK71701.1"/>
    <property type="molecule type" value="Genomic_DNA"/>
</dbReference>
<evidence type="ECO:0000256" key="10">
    <source>
        <dbReference type="ARBA" id="ARBA00022840"/>
    </source>
</evidence>
<evidence type="ECO:0000256" key="5">
    <source>
        <dbReference type="ARBA" id="ARBA00016296"/>
    </source>
</evidence>
<dbReference type="HAMAP" id="MF_00328">
    <property type="entry name" value="Guanylate_kinase"/>
    <property type="match status" value="1"/>
</dbReference>
<dbReference type="Gene3D" id="3.40.50.300">
    <property type="entry name" value="P-loop containing nucleotide triphosphate hydrolases"/>
    <property type="match status" value="1"/>
</dbReference>
<evidence type="ECO:0000256" key="7">
    <source>
        <dbReference type="ARBA" id="ARBA00022679"/>
    </source>
</evidence>
<evidence type="ECO:0000313" key="15">
    <source>
        <dbReference type="EMBL" id="EGK71701.1"/>
    </source>
</evidence>
<dbReference type="PROSITE" id="PS00856">
    <property type="entry name" value="GUANYLATE_KINASE_1"/>
    <property type="match status" value="1"/>
</dbReference>
<evidence type="ECO:0000256" key="1">
    <source>
        <dbReference type="ARBA" id="ARBA00003531"/>
    </source>
</evidence>
<dbReference type="Gene3D" id="3.30.63.10">
    <property type="entry name" value="Guanylate Kinase phosphate binding domain"/>
    <property type="match status" value="1"/>
</dbReference>
<keyword evidence="16" id="KW-1185">Reference proteome</keyword>
<dbReference type="STRING" id="1000565.METUNv1_01925"/>
<dbReference type="SUPFAM" id="SSF52540">
    <property type="entry name" value="P-loop containing nucleoside triphosphate hydrolases"/>
    <property type="match status" value="1"/>
</dbReference>
<evidence type="ECO:0000259" key="14">
    <source>
        <dbReference type="PROSITE" id="PS50052"/>
    </source>
</evidence>
<reference evidence="15 16" key="1">
    <citation type="journal article" date="2011" name="J. Bacteriol.">
        <title>Genome sequence of Methyloversatilis universalis FAM5T, a methylotrophic representative of the order Rhodocyclales.</title>
        <authorList>
            <person name="Kittichotirat W."/>
            <person name="Good N.M."/>
            <person name="Hall R."/>
            <person name="Bringel F."/>
            <person name="Lajus A."/>
            <person name="Medigue C."/>
            <person name="Smalley N.E."/>
            <person name="Beck D."/>
            <person name="Bumgarner R."/>
            <person name="Vuilleumier S."/>
            <person name="Kalyuzhnaya M.G."/>
        </authorList>
    </citation>
    <scope>NUCLEOTIDE SEQUENCE [LARGE SCALE GENOMIC DNA]</scope>
    <source>
        <strain evidence="16">ATCC BAA-1314 / JCM 13912 / FAM5</strain>
    </source>
</reference>
<dbReference type="CDD" id="cd00071">
    <property type="entry name" value="GMPK"/>
    <property type="match status" value="1"/>
</dbReference>
<evidence type="ECO:0000256" key="3">
    <source>
        <dbReference type="ARBA" id="ARBA00005790"/>
    </source>
</evidence>
<dbReference type="InterPro" id="IPR020590">
    <property type="entry name" value="Guanylate_kinase_CS"/>
</dbReference>
<feature type="binding site" evidence="13">
    <location>
        <begin position="12"/>
        <end position="19"/>
    </location>
    <ligand>
        <name>ATP</name>
        <dbReference type="ChEBI" id="CHEBI:30616"/>
    </ligand>
</feature>
<dbReference type="GO" id="GO:0004385">
    <property type="term" value="F:GMP kinase activity"/>
    <property type="evidence" value="ECO:0007669"/>
    <property type="project" value="UniProtKB-UniRule"/>
</dbReference>
<dbReference type="InterPro" id="IPR017665">
    <property type="entry name" value="Guanylate_kinase"/>
</dbReference>
<dbReference type="FunFam" id="3.30.63.10:FF:000005">
    <property type="entry name" value="Guanylate kinase"/>
    <property type="match status" value="1"/>
</dbReference>
<dbReference type="RefSeq" id="WP_008061122.1">
    <property type="nucleotide sequence ID" value="NZ_AFHG01000048.1"/>
</dbReference>
<keyword evidence="7 13" id="KW-0808">Transferase</keyword>
<dbReference type="GO" id="GO:0005524">
    <property type="term" value="F:ATP binding"/>
    <property type="evidence" value="ECO:0007669"/>
    <property type="project" value="UniProtKB-UniRule"/>
</dbReference>
<evidence type="ECO:0000313" key="16">
    <source>
        <dbReference type="Proteomes" id="UP000005019"/>
    </source>
</evidence>